<comment type="caution">
    <text evidence="2">The sequence shown here is derived from an EMBL/GenBank/DDBJ whole genome shotgun (WGS) entry which is preliminary data.</text>
</comment>
<organism evidence="2 3">
    <name type="scientific">Sphingopyxis bauzanensis</name>
    <dbReference type="NCBI Taxonomy" id="651663"/>
    <lineage>
        <taxon>Bacteria</taxon>
        <taxon>Pseudomonadati</taxon>
        <taxon>Pseudomonadota</taxon>
        <taxon>Alphaproteobacteria</taxon>
        <taxon>Sphingomonadales</taxon>
        <taxon>Sphingomonadaceae</taxon>
        <taxon>Sphingopyxis</taxon>
    </lineage>
</organism>
<accession>A0A246JJI4</accession>
<dbReference type="Proteomes" id="UP000197361">
    <property type="component" value="Unassembled WGS sequence"/>
</dbReference>
<protein>
    <recommendedName>
        <fullName evidence="4">Transposase</fullName>
    </recommendedName>
</protein>
<name>A0A246JJI4_9SPHN</name>
<dbReference type="EMBL" id="NISK01000006">
    <property type="protein sequence ID" value="OWQ92808.1"/>
    <property type="molecule type" value="Genomic_DNA"/>
</dbReference>
<feature type="region of interest" description="Disordered" evidence="1">
    <location>
        <begin position="104"/>
        <end position="131"/>
    </location>
</feature>
<evidence type="ECO:0000313" key="2">
    <source>
        <dbReference type="EMBL" id="OWQ92808.1"/>
    </source>
</evidence>
<proteinExistence type="predicted"/>
<feature type="compositionally biased region" description="Basic and acidic residues" evidence="1">
    <location>
        <begin position="104"/>
        <end position="123"/>
    </location>
</feature>
<reference evidence="2 3" key="1">
    <citation type="journal article" date="2010" name="Int. J. Syst. Evol. Microbiol.">
        <title>Sphingopyxis bauzanensis sp. nov., a psychrophilic bacterium isolated from soil.</title>
        <authorList>
            <person name="Zhang D.C."/>
            <person name="Liu H.C."/>
            <person name="Xin Y.H."/>
            <person name="Zhou Y.G."/>
            <person name="Schinner F."/>
            <person name="Margesin R."/>
        </authorList>
    </citation>
    <scope>NUCLEOTIDE SEQUENCE [LARGE SCALE GENOMIC DNA]</scope>
    <source>
        <strain evidence="2 3">DSM 22271</strain>
    </source>
</reference>
<evidence type="ECO:0008006" key="4">
    <source>
        <dbReference type="Google" id="ProtNLM"/>
    </source>
</evidence>
<evidence type="ECO:0000313" key="3">
    <source>
        <dbReference type="Proteomes" id="UP000197361"/>
    </source>
</evidence>
<evidence type="ECO:0000256" key="1">
    <source>
        <dbReference type="SAM" id="MobiDB-lite"/>
    </source>
</evidence>
<sequence length="131" mass="14580">MRGSGNGRHTTLPEHMPSSHRRFADWTLAKILTESGRVGPCAQLLCEKILEDRPHPEQGFRSCMGILGLEKHFGAQRLEAAALRALEIGARNYGSVKSILEKGLDGQPLRPRDSDHQPIDHGNIRGPDYYN</sequence>
<gene>
    <name evidence="2" type="ORF">CDQ92_19490</name>
</gene>
<dbReference type="AlphaFoldDB" id="A0A246JJI4"/>
<keyword evidence="3" id="KW-1185">Reference proteome</keyword>